<name>A0A8H9M5J4_9ALTE</name>
<protein>
    <recommendedName>
        <fullName evidence="1">Tn3 transposase DDE domain-containing protein</fullName>
    </recommendedName>
</protein>
<dbReference type="GO" id="GO:0006313">
    <property type="term" value="P:DNA transposition"/>
    <property type="evidence" value="ECO:0007669"/>
    <property type="project" value="InterPro"/>
</dbReference>
<dbReference type="Pfam" id="PF01526">
    <property type="entry name" value="DDE_Tnp_Tn3"/>
    <property type="match status" value="1"/>
</dbReference>
<proteinExistence type="predicted"/>
<dbReference type="Proteomes" id="UP000622604">
    <property type="component" value="Unassembled WGS sequence"/>
</dbReference>
<organism evidence="2 3">
    <name type="scientific">Paraglaciecola chathamensis</name>
    <dbReference type="NCBI Taxonomy" id="368405"/>
    <lineage>
        <taxon>Bacteria</taxon>
        <taxon>Pseudomonadati</taxon>
        <taxon>Pseudomonadota</taxon>
        <taxon>Gammaproteobacteria</taxon>
        <taxon>Alteromonadales</taxon>
        <taxon>Alteromonadaceae</taxon>
        <taxon>Paraglaciecola</taxon>
    </lineage>
</organism>
<dbReference type="GO" id="GO:0004803">
    <property type="term" value="F:transposase activity"/>
    <property type="evidence" value="ECO:0007669"/>
    <property type="project" value="InterPro"/>
</dbReference>
<gene>
    <name evidence="2" type="ORF">GCM10011274_42000</name>
</gene>
<dbReference type="InterPro" id="IPR002513">
    <property type="entry name" value="Tn3_Tnp_DDE_dom"/>
</dbReference>
<dbReference type="AlphaFoldDB" id="A0A8H9M5J4"/>
<evidence type="ECO:0000313" key="3">
    <source>
        <dbReference type="Proteomes" id="UP000622604"/>
    </source>
</evidence>
<dbReference type="EMBL" id="BMZC01000016">
    <property type="protein sequence ID" value="GGZ79700.1"/>
    <property type="molecule type" value="Genomic_DNA"/>
</dbReference>
<sequence>MFSRFIPSGVCEAMKLLLIQPQFRGMHRHNPHLPLAQSIMFIQRIRNIKDLSFYKPERSMVFKHTQYFFKEAINRDLVEKHNADMIRTAMPVKAEKILRRFGKKPRTQAILCVLRTRAGA</sequence>
<reference evidence="2" key="1">
    <citation type="journal article" date="2014" name="Int. J. Syst. Evol. Microbiol.">
        <title>Complete genome sequence of Corynebacterium casei LMG S-19264T (=DSM 44701T), isolated from a smear-ripened cheese.</title>
        <authorList>
            <consortium name="US DOE Joint Genome Institute (JGI-PGF)"/>
            <person name="Walter F."/>
            <person name="Albersmeier A."/>
            <person name="Kalinowski J."/>
            <person name="Ruckert C."/>
        </authorList>
    </citation>
    <scope>NUCLEOTIDE SEQUENCE</scope>
    <source>
        <strain evidence="2">KCTC 32337</strain>
    </source>
</reference>
<reference evidence="2" key="2">
    <citation type="submission" date="2020-09" db="EMBL/GenBank/DDBJ databases">
        <authorList>
            <person name="Sun Q."/>
            <person name="Kim S."/>
        </authorList>
    </citation>
    <scope>NUCLEOTIDE SEQUENCE</scope>
    <source>
        <strain evidence="2">KCTC 32337</strain>
    </source>
</reference>
<evidence type="ECO:0000313" key="2">
    <source>
        <dbReference type="EMBL" id="GGZ79700.1"/>
    </source>
</evidence>
<comment type="caution">
    <text evidence="2">The sequence shown here is derived from an EMBL/GenBank/DDBJ whole genome shotgun (WGS) entry which is preliminary data.</text>
</comment>
<accession>A0A8H9M5J4</accession>
<feature type="domain" description="Tn3 transposase DDE" evidence="1">
    <location>
        <begin position="39"/>
        <end position="109"/>
    </location>
</feature>
<evidence type="ECO:0000259" key="1">
    <source>
        <dbReference type="Pfam" id="PF01526"/>
    </source>
</evidence>